<dbReference type="GO" id="GO:0005737">
    <property type="term" value="C:cytoplasm"/>
    <property type="evidence" value="ECO:0007669"/>
    <property type="project" value="UniProtKB-SubCell"/>
</dbReference>
<proteinExistence type="inferred from homology"/>
<feature type="region of interest" description="Disordered" evidence="11">
    <location>
        <begin position="364"/>
        <end position="475"/>
    </location>
</feature>
<evidence type="ECO:0000256" key="1">
    <source>
        <dbReference type="ARBA" id="ARBA00000971"/>
    </source>
</evidence>
<dbReference type="CDD" id="cd04087">
    <property type="entry name" value="PTPA"/>
    <property type="match status" value="1"/>
</dbReference>
<evidence type="ECO:0000313" key="12">
    <source>
        <dbReference type="EMBL" id="KAK5701770.1"/>
    </source>
</evidence>
<dbReference type="PANTHER" id="PTHR10012">
    <property type="entry name" value="SERINE/THREONINE-PROTEIN PHOSPHATASE 2A REGULATORY SUBUNIT B"/>
    <property type="match status" value="1"/>
</dbReference>
<evidence type="ECO:0000256" key="3">
    <source>
        <dbReference type="ARBA" id="ARBA00004496"/>
    </source>
</evidence>
<name>A0AAN7WLT2_9PEZI</name>
<organism evidence="12 13">
    <name type="scientific">Elasticomyces elasticus</name>
    <dbReference type="NCBI Taxonomy" id="574655"/>
    <lineage>
        <taxon>Eukaryota</taxon>
        <taxon>Fungi</taxon>
        <taxon>Dikarya</taxon>
        <taxon>Ascomycota</taxon>
        <taxon>Pezizomycotina</taxon>
        <taxon>Dothideomycetes</taxon>
        <taxon>Dothideomycetidae</taxon>
        <taxon>Mycosphaerellales</taxon>
        <taxon>Teratosphaeriaceae</taxon>
        <taxon>Elasticomyces</taxon>
    </lineage>
</organism>
<dbReference type="GO" id="GO:0000159">
    <property type="term" value="C:protein phosphatase type 2A complex"/>
    <property type="evidence" value="ECO:0007669"/>
    <property type="project" value="TreeGrafter"/>
</dbReference>
<dbReference type="Pfam" id="PF03095">
    <property type="entry name" value="PTPA"/>
    <property type="match status" value="1"/>
</dbReference>
<dbReference type="InterPro" id="IPR043170">
    <property type="entry name" value="PTPA_C_lid"/>
</dbReference>
<dbReference type="EC" id="5.2.1.8" evidence="10"/>
<dbReference type="GO" id="GO:0007052">
    <property type="term" value="P:mitotic spindle organization"/>
    <property type="evidence" value="ECO:0007669"/>
    <property type="project" value="TreeGrafter"/>
</dbReference>
<evidence type="ECO:0000256" key="11">
    <source>
        <dbReference type="SAM" id="MobiDB-lite"/>
    </source>
</evidence>
<reference evidence="12" key="1">
    <citation type="submission" date="2023-08" db="EMBL/GenBank/DDBJ databases">
        <title>Black Yeasts Isolated from many extreme environments.</title>
        <authorList>
            <person name="Coleine C."/>
            <person name="Stajich J.E."/>
            <person name="Selbmann L."/>
        </authorList>
    </citation>
    <scope>NUCLEOTIDE SEQUENCE</scope>
    <source>
        <strain evidence="12">CCFEE 5810</strain>
    </source>
</reference>
<evidence type="ECO:0000256" key="5">
    <source>
        <dbReference type="ARBA" id="ARBA00022490"/>
    </source>
</evidence>
<dbReference type="SUPFAM" id="SSF140984">
    <property type="entry name" value="PTPA-like"/>
    <property type="match status" value="1"/>
</dbReference>
<dbReference type="Proteomes" id="UP001310594">
    <property type="component" value="Unassembled WGS sequence"/>
</dbReference>
<dbReference type="GO" id="GO:0003755">
    <property type="term" value="F:peptidyl-prolyl cis-trans isomerase activity"/>
    <property type="evidence" value="ECO:0007669"/>
    <property type="project" value="UniProtKB-KW"/>
</dbReference>
<dbReference type="Gene3D" id="1.20.120.1150">
    <property type="match status" value="1"/>
</dbReference>
<evidence type="ECO:0000313" key="13">
    <source>
        <dbReference type="Proteomes" id="UP001310594"/>
    </source>
</evidence>
<comment type="caution">
    <text evidence="12">The sequence shown here is derived from an EMBL/GenBank/DDBJ whole genome shotgun (WGS) entry which is preliminary data.</text>
</comment>
<dbReference type="FunFam" id="1.20.120.1150:FF:000003">
    <property type="entry name" value="Serine/threonine-protein phosphatase 2A activator"/>
    <property type="match status" value="1"/>
</dbReference>
<gene>
    <name evidence="12" type="primary">RRD1</name>
    <name evidence="12" type="ORF">LTR97_004588</name>
</gene>
<feature type="compositionally biased region" description="Polar residues" evidence="11">
    <location>
        <begin position="364"/>
        <end position="377"/>
    </location>
</feature>
<dbReference type="InterPro" id="IPR037218">
    <property type="entry name" value="PTPA_sf"/>
</dbReference>
<evidence type="ECO:0000256" key="10">
    <source>
        <dbReference type="RuleBase" id="RU361210"/>
    </source>
</evidence>
<feature type="compositionally biased region" description="Polar residues" evidence="11">
    <location>
        <begin position="440"/>
        <end position="452"/>
    </location>
</feature>
<evidence type="ECO:0000256" key="8">
    <source>
        <dbReference type="ARBA" id="ARBA00023242"/>
    </source>
</evidence>
<keyword evidence="5 10" id="KW-0963">Cytoplasm</keyword>
<dbReference type="AlphaFoldDB" id="A0AAN7WLT2"/>
<dbReference type="EMBL" id="JAVRQU010000006">
    <property type="protein sequence ID" value="KAK5701770.1"/>
    <property type="molecule type" value="Genomic_DNA"/>
</dbReference>
<dbReference type="InterPro" id="IPR004327">
    <property type="entry name" value="Phstyr_phstse_ac"/>
</dbReference>
<evidence type="ECO:0000256" key="9">
    <source>
        <dbReference type="ARBA" id="ARBA00025287"/>
    </source>
</evidence>
<comment type="similarity">
    <text evidence="4 10">Belongs to the PTPA-type PPIase family.</text>
</comment>
<evidence type="ECO:0000256" key="4">
    <source>
        <dbReference type="ARBA" id="ARBA00011019"/>
    </source>
</evidence>
<comment type="catalytic activity">
    <reaction evidence="1 10">
        <text>[protein]-peptidylproline (omega=180) = [protein]-peptidylproline (omega=0)</text>
        <dbReference type="Rhea" id="RHEA:16237"/>
        <dbReference type="Rhea" id="RHEA-COMP:10747"/>
        <dbReference type="Rhea" id="RHEA-COMP:10748"/>
        <dbReference type="ChEBI" id="CHEBI:83833"/>
        <dbReference type="ChEBI" id="CHEBI:83834"/>
        <dbReference type="EC" id="5.2.1.8"/>
    </reaction>
</comment>
<feature type="compositionally biased region" description="Polar residues" evidence="11">
    <location>
        <begin position="404"/>
        <end position="418"/>
    </location>
</feature>
<dbReference type="GO" id="GO:0005634">
    <property type="term" value="C:nucleus"/>
    <property type="evidence" value="ECO:0007669"/>
    <property type="project" value="UniProtKB-SubCell"/>
</dbReference>
<evidence type="ECO:0000256" key="2">
    <source>
        <dbReference type="ARBA" id="ARBA00004123"/>
    </source>
</evidence>
<evidence type="ECO:0000256" key="7">
    <source>
        <dbReference type="ARBA" id="ARBA00023235"/>
    </source>
</evidence>
<dbReference type="GO" id="GO:0008160">
    <property type="term" value="F:protein tyrosine phosphatase activator activity"/>
    <property type="evidence" value="ECO:0007669"/>
    <property type="project" value="TreeGrafter"/>
</dbReference>
<keyword evidence="8" id="KW-0539">Nucleus</keyword>
<accession>A0AAN7WLT2</accession>
<keyword evidence="7 10" id="KW-0413">Isomerase</keyword>
<comment type="function">
    <text evidence="9">PPIases accelerate the folding of proteins. It catalyzes the cis-trans isomerization of proline imidic peptide bonds in oligopeptides. Acts as a regulatory subunit for PP2A-like phosphatases modulating their activity or substrate specificity, probably by inducing a conformational change in the catalytic subunit, a direct target of the PPIase. Can reactivate inactive phosphatase PP2A-phosphatase methylesterase complexes (PP2Ai) in presence of ATP and Mg(2+) by dissociating the inactive form from the complex.</text>
</comment>
<comment type="subcellular location">
    <subcellularLocation>
        <location evidence="3 10">Cytoplasm</location>
    </subcellularLocation>
    <subcellularLocation>
        <location evidence="2">Nucleus</location>
    </subcellularLocation>
</comment>
<dbReference type="PANTHER" id="PTHR10012:SF3">
    <property type="entry name" value="SERINE_THREONINE-PROTEIN PHOSPHATASE 2A ACTIVATOR 1"/>
    <property type="match status" value="1"/>
</dbReference>
<evidence type="ECO:0000256" key="6">
    <source>
        <dbReference type="ARBA" id="ARBA00023110"/>
    </source>
</evidence>
<protein>
    <recommendedName>
        <fullName evidence="10">Serine/threonine-protein phosphatase 2A activator</fullName>
        <ecNumber evidence="10">5.2.1.8</ecNumber>
    </recommendedName>
    <alternativeName>
        <fullName evidence="10">Phosphotyrosyl phosphatase activator</fullName>
    </alternativeName>
</protein>
<sequence length="475" mass="51847">MAPTPETRPRMMLERLQARSNHTFSTPTKRIHDGDDLNFFFSSTAYRDLTIWLMQLNRSMFPTSKSDGGFEACILKSPPVHSAAVNSLRSMLDELTSLFDQAPPSTGPRRFGNVAFRDWHRLAEGQADDLLRTHLSPLLQACEKDNNPSAMIEELKAYFLGSFGSAQRLDYGTGHELSFLAFLGCLWKLNVFAEGEERSIVTGIIQPYLVLIRRLILIYTLEPAGSHGVWGLDDHSFAPYIFGSAQLGPPIDSKDYGKPVPTEGSLSTAPSPAAVANKARTLDYKDDNMYFSAIQFIYDVKRGPFWEHSPILYDISGLKDGWAKINKGMLKMYAAEVLGKFPVVQHFPFGSMFCWEMDPRTATTNGGSIHAQQQPQAMVSKDVPVPQPGVGTSAPWASAKPAGSRTSVPQMQATTGVPTTRAPWAASGDRGHGATRGESLVSTAAPWSTQRPSVPAGSAATAATAAPWAKINPPK</sequence>
<keyword evidence="6 10" id="KW-0697">Rotamase</keyword>